<dbReference type="OrthoDB" id="9808822at2"/>
<dbReference type="Proteomes" id="UP000198983">
    <property type="component" value="Chromosome I"/>
</dbReference>
<name>A0A1H1VY24_9ACTN</name>
<sequence length="366" mass="39970">MTERLPVNVVASMDGVLRQTAASAVLWDFPRGVVVQHDLARTGHDDLLHRLVYDVGGVVEDTGVPLDHACLSCALREDVVPTVVRLARSGRWDRLVVSLPVTAEPGLVRDALRGGVVGGSQVADLVTFAGVLTVVDLTRLVDDLFGDDLLAERGIALTEDDRRAVGEALAHQIECADVVATRADRLPDAREFAVLRHLTAPSAVCADLHNLDLARTLDRPARGCGPQRGDYRRAAHSGAADTHGVWTLELTSWRPVHPARLHDRISELAGGRQRSRGWFWLPTRPHAVCGWDNAGGQLSIGTVGRWEAGDRQTRILVTGIEDVRERVRAAFDAVLMTDSELARGLDHWERHDDGFSPWLGDDDRAA</sequence>
<dbReference type="EMBL" id="LT629732">
    <property type="protein sequence ID" value="SDS89156.1"/>
    <property type="molecule type" value="Genomic_DNA"/>
</dbReference>
<reference evidence="2 3" key="1">
    <citation type="submission" date="2016-10" db="EMBL/GenBank/DDBJ databases">
        <authorList>
            <person name="de Groot N.N."/>
        </authorList>
    </citation>
    <scope>NUCLEOTIDE SEQUENCE [LARGE SCALE GENOMIC DNA]</scope>
    <source>
        <strain evidence="2 3">DSM 22024</strain>
    </source>
</reference>
<evidence type="ECO:0000313" key="2">
    <source>
        <dbReference type="EMBL" id="SDS89156.1"/>
    </source>
</evidence>
<dbReference type="InterPro" id="IPR003495">
    <property type="entry name" value="CobW/HypB/UreG_nucleotide-bd"/>
</dbReference>
<dbReference type="InterPro" id="IPR051927">
    <property type="entry name" value="Zn_Chap_cDPG_Synth"/>
</dbReference>
<dbReference type="AlphaFoldDB" id="A0A1H1VY24"/>
<evidence type="ECO:0000313" key="3">
    <source>
        <dbReference type="Proteomes" id="UP000198983"/>
    </source>
</evidence>
<gene>
    <name evidence="2" type="ORF">SAMN04489717_4241</name>
</gene>
<dbReference type="Pfam" id="PF02492">
    <property type="entry name" value="cobW"/>
    <property type="match status" value="1"/>
</dbReference>
<proteinExistence type="predicted"/>
<organism evidence="2 3">
    <name type="scientific">Actinopolymorpha singaporensis</name>
    <dbReference type="NCBI Taxonomy" id="117157"/>
    <lineage>
        <taxon>Bacteria</taxon>
        <taxon>Bacillati</taxon>
        <taxon>Actinomycetota</taxon>
        <taxon>Actinomycetes</taxon>
        <taxon>Propionibacteriales</taxon>
        <taxon>Actinopolymorphaceae</taxon>
        <taxon>Actinopolymorpha</taxon>
    </lineage>
</organism>
<accession>A0A1H1VY24</accession>
<dbReference type="InterPro" id="IPR027417">
    <property type="entry name" value="P-loop_NTPase"/>
</dbReference>
<dbReference type="Gene3D" id="3.40.50.300">
    <property type="entry name" value="P-loop containing nucleotide triphosphate hydrolases"/>
    <property type="match status" value="1"/>
</dbReference>
<evidence type="ECO:0000259" key="1">
    <source>
        <dbReference type="SMART" id="SM00833"/>
    </source>
</evidence>
<dbReference type="SMART" id="SM00833">
    <property type="entry name" value="CobW_C"/>
    <property type="match status" value="1"/>
</dbReference>
<dbReference type="Pfam" id="PF07683">
    <property type="entry name" value="CobW_C"/>
    <property type="match status" value="1"/>
</dbReference>
<dbReference type="SUPFAM" id="SSF90002">
    <property type="entry name" value="Hypothetical protein YjiA, C-terminal domain"/>
    <property type="match status" value="1"/>
</dbReference>
<dbReference type="PANTHER" id="PTHR43603:SF1">
    <property type="entry name" value="ZINC-REGULATED GTPASE METALLOPROTEIN ACTIVATOR 1"/>
    <property type="match status" value="1"/>
</dbReference>
<feature type="domain" description="CobW C-terminal" evidence="1">
    <location>
        <begin position="245"/>
        <end position="335"/>
    </location>
</feature>
<dbReference type="PANTHER" id="PTHR43603">
    <property type="entry name" value="COBW DOMAIN-CONTAINING PROTEIN DDB_G0274527"/>
    <property type="match status" value="1"/>
</dbReference>
<dbReference type="STRING" id="117157.SAMN04489717_4241"/>
<protein>
    <submittedName>
        <fullName evidence="2">GTPase, G3E family</fullName>
    </submittedName>
</protein>
<dbReference type="RefSeq" id="WP_092655341.1">
    <property type="nucleotide sequence ID" value="NZ_LT629732.1"/>
</dbReference>
<keyword evidence="3" id="KW-1185">Reference proteome</keyword>
<dbReference type="InterPro" id="IPR011629">
    <property type="entry name" value="CobW-like_C"/>
</dbReference>